<dbReference type="Proteomes" id="UP001596200">
    <property type="component" value="Unassembled WGS sequence"/>
</dbReference>
<gene>
    <name evidence="1" type="ORF">ACFP1B_21540</name>
</gene>
<accession>A0ABW1GMC5</accession>
<name>A0ABW1GMC5_9ACTN</name>
<reference evidence="2" key="1">
    <citation type="journal article" date="2019" name="Int. J. Syst. Evol. Microbiol.">
        <title>The Global Catalogue of Microorganisms (GCM) 10K type strain sequencing project: providing services to taxonomists for standard genome sequencing and annotation.</title>
        <authorList>
            <consortium name="The Broad Institute Genomics Platform"/>
            <consortium name="The Broad Institute Genome Sequencing Center for Infectious Disease"/>
            <person name="Wu L."/>
            <person name="Ma J."/>
        </authorList>
    </citation>
    <scope>NUCLEOTIDE SEQUENCE [LARGE SCALE GENOMIC DNA]</scope>
    <source>
        <strain evidence="2">JCM 4147</strain>
    </source>
</reference>
<evidence type="ECO:0000313" key="1">
    <source>
        <dbReference type="EMBL" id="MFC5915984.1"/>
    </source>
</evidence>
<dbReference type="RefSeq" id="WP_344509216.1">
    <property type="nucleotide sequence ID" value="NZ_BAAATU010000009.1"/>
</dbReference>
<protein>
    <submittedName>
        <fullName evidence="1">Uncharacterized protein</fullName>
    </submittedName>
</protein>
<proteinExistence type="predicted"/>
<keyword evidence="2" id="KW-1185">Reference proteome</keyword>
<evidence type="ECO:0000313" key="2">
    <source>
        <dbReference type="Proteomes" id="UP001596200"/>
    </source>
</evidence>
<organism evidence="1 2">
    <name type="scientific">Streptomyces pulveraceus</name>
    <dbReference type="NCBI Taxonomy" id="68258"/>
    <lineage>
        <taxon>Bacteria</taxon>
        <taxon>Bacillati</taxon>
        <taxon>Actinomycetota</taxon>
        <taxon>Actinomycetes</taxon>
        <taxon>Kitasatosporales</taxon>
        <taxon>Streptomycetaceae</taxon>
        <taxon>Streptomyces</taxon>
    </lineage>
</organism>
<comment type="caution">
    <text evidence="1">The sequence shown here is derived from an EMBL/GenBank/DDBJ whole genome shotgun (WGS) entry which is preliminary data.</text>
</comment>
<dbReference type="EMBL" id="JBHSPU010000017">
    <property type="protein sequence ID" value="MFC5915984.1"/>
    <property type="molecule type" value="Genomic_DNA"/>
</dbReference>
<sequence length="89" mass="9823">MQRFVALAREVHRVAEVVIIEGSLAVVAADTALATEREHVLYQAVKSFRSAARDVLGTQDQGEPAPRFRPPCHQWKASKRCRAILSPTG</sequence>